<comment type="caution">
    <text evidence="1">The sequence shown here is derived from an EMBL/GenBank/DDBJ whole genome shotgun (WGS) entry which is preliminary data.</text>
</comment>
<accession>A0ACB7VUB4</accession>
<evidence type="ECO:0000313" key="1">
    <source>
        <dbReference type="EMBL" id="KAH7678061.1"/>
    </source>
</evidence>
<sequence>MAASMVQLLRLWWRRGGRDRVVAFAGFGILVLTLLFTVGSLFHDAGERPDFVGQSDGPVLVDLTLVHDAEKKGAVCLDGSPPGYYLHRGFGSGADSWIVHLEGGGWCDSIVSCSSRARKPLGSSHYFDRQIPFYGILNHHPSLNPDFYNWNRVKVRYCDGASMAGDVDNESQNSTNLFFRGKRVWEAVMNELLSKGLANAKQALLTGCSAGGLATFIHCDDFQALLPKQTTVKCLPDAGFFLDGEDISGKRTLRSFYHNVVHLQDLTKHLSKDCISKTEPAQCFFPQEFIKYIHTPLFILNPAYDAWQVQHVLAPYKSDPEGDWQKCRLNIHNCDQKNIEALQDFRNKMLNALTEFRKSKNGGMFINSCFTHCQSHSNITWHSPTSPKINNRTIAEVVGDWFFNRREAKEIDCPYPCNPTCYHLDLNAIWPGA</sequence>
<dbReference type="EMBL" id="CM037017">
    <property type="protein sequence ID" value="KAH7678061.1"/>
    <property type="molecule type" value="Genomic_DNA"/>
</dbReference>
<protein>
    <submittedName>
        <fullName evidence="1">Pectinacetylesterase/NOTUM protein</fullName>
    </submittedName>
</protein>
<organism evidence="1 2">
    <name type="scientific">Dioscorea alata</name>
    <name type="common">Purple yam</name>
    <dbReference type="NCBI Taxonomy" id="55571"/>
    <lineage>
        <taxon>Eukaryota</taxon>
        <taxon>Viridiplantae</taxon>
        <taxon>Streptophyta</taxon>
        <taxon>Embryophyta</taxon>
        <taxon>Tracheophyta</taxon>
        <taxon>Spermatophyta</taxon>
        <taxon>Magnoliopsida</taxon>
        <taxon>Liliopsida</taxon>
        <taxon>Dioscoreales</taxon>
        <taxon>Dioscoreaceae</taxon>
        <taxon>Dioscorea</taxon>
    </lineage>
</organism>
<gene>
    <name evidence="1" type="ORF">IHE45_07G125600</name>
</gene>
<name>A0ACB7VUB4_DIOAL</name>
<evidence type="ECO:0000313" key="2">
    <source>
        <dbReference type="Proteomes" id="UP000827976"/>
    </source>
</evidence>
<reference evidence="2" key="1">
    <citation type="journal article" date="2022" name="Nat. Commun.">
        <title>Chromosome evolution and the genetic basis of agronomically important traits in greater yam.</title>
        <authorList>
            <person name="Bredeson J.V."/>
            <person name="Lyons J.B."/>
            <person name="Oniyinde I.O."/>
            <person name="Okereke N.R."/>
            <person name="Kolade O."/>
            <person name="Nnabue I."/>
            <person name="Nwadili C.O."/>
            <person name="Hribova E."/>
            <person name="Parker M."/>
            <person name="Nwogha J."/>
            <person name="Shu S."/>
            <person name="Carlson J."/>
            <person name="Kariba R."/>
            <person name="Muthemba S."/>
            <person name="Knop K."/>
            <person name="Barton G.J."/>
            <person name="Sherwood A.V."/>
            <person name="Lopez-Montes A."/>
            <person name="Asiedu R."/>
            <person name="Jamnadass R."/>
            <person name="Muchugi A."/>
            <person name="Goodstein D."/>
            <person name="Egesi C.N."/>
            <person name="Featherston J."/>
            <person name="Asfaw A."/>
            <person name="Simpson G.G."/>
            <person name="Dolezel J."/>
            <person name="Hendre P.S."/>
            <person name="Van Deynze A."/>
            <person name="Kumar P.L."/>
            <person name="Obidiegwu J.E."/>
            <person name="Bhattacharjee R."/>
            <person name="Rokhsar D.S."/>
        </authorList>
    </citation>
    <scope>NUCLEOTIDE SEQUENCE [LARGE SCALE GENOMIC DNA]</scope>
    <source>
        <strain evidence="2">cv. TDa95/00328</strain>
    </source>
</reference>
<keyword evidence="2" id="KW-1185">Reference proteome</keyword>
<proteinExistence type="predicted"/>
<dbReference type="Proteomes" id="UP000827976">
    <property type="component" value="Chromosome 7"/>
</dbReference>